<evidence type="ECO:0000256" key="2">
    <source>
        <dbReference type="SAM" id="SignalP"/>
    </source>
</evidence>
<gene>
    <name evidence="4" type="ORF">GON04_23500</name>
</gene>
<comment type="caution">
    <text evidence="4">The sequence shown here is derived from an EMBL/GenBank/DDBJ whole genome shotgun (WGS) entry which is preliminary data.</text>
</comment>
<sequence>MIRARSRSSAGAWLFALVLAASLPAPAQAQEEPALARRTTELREAPGEAGRSLATLAADTPLTRLADRQGPWVRVRTAAGATGWVHLFDLGPASGAAGTSGGGAASALRGVASFFTKPSQQRAITPTSTIGIRGLGAEDLAQAQPDTAAVTRMEALRVAEPQARQFAREAALRTESVEPLPVPARSGQGGQP</sequence>
<reference evidence="4 5" key="1">
    <citation type="submission" date="2019-12" db="EMBL/GenBank/DDBJ databases">
        <authorList>
            <person name="Huq M.A."/>
        </authorList>
    </citation>
    <scope>NUCLEOTIDE SEQUENCE [LARGE SCALE GENOMIC DNA]</scope>
    <source>
        <strain evidence="4 5">MAH-25</strain>
    </source>
</reference>
<dbReference type="Gene3D" id="2.30.30.40">
    <property type="entry name" value="SH3 Domains"/>
    <property type="match status" value="1"/>
</dbReference>
<evidence type="ECO:0000256" key="1">
    <source>
        <dbReference type="SAM" id="MobiDB-lite"/>
    </source>
</evidence>
<evidence type="ECO:0000313" key="4">
    <source>
        <dbReference type="EMBL" id="MVQ32441.1"/>
    </source>
</evidence>
<protein>
    <submittedName>
        <fullName evidence="4">SH3 domain-containing protein</fullName>
    </submittedName>
</protein>
<keyword evidence="2" id="KW-0732">Signal</keyword>
<name>A0A6N8IZI0_9BURK</name>
<dbReference type="Proteomes" id="UP000469385">
    <property type="component" value="Unassembled WGS sequence"/>
</dbReference>
<feature type="chain" id="PRO_5026985111" evidence="2">
    <location>
        <begin position="30"/>
        <end position="192"/>
    </location>
</feature>
<feature type="signal peptide" evidence="2">
    <location>
        <begin position="1"/>
        <end position="29"/>
    </location>
</feature>
<accession>A0A6N8IZI0</accession>
<proteinExistence type="predicted"/>
<feature type="region of interest" description="Disordered" evidence="1">
    <location>
        <begin position="171"/>
        <end position="192"/>
    </location>
</feature>
<evidence type="ECO:0000259" key="3">
    <source>
        <dbReference type="Pfam" id="PF08239"/>
    </source>
</evidence>
<dbReference type="InterPro" id="IPR003646">
    <property type="entry name" value="SH3-like_bac-type"/>
</dbReference>
<feature type="domain" description="SH3b" evidence="3">
    <location>
        <begin position="41"/>
        <end position="86"/>
    </location>
</feature>
<keyword evidence="5" id="KW-1185">Reference proteome</keyword>
<dbReference type="Pfam" id="PF08239">
    <property type="entry name" value="SH3_3"/>
    <property type="match status" value="1"/>
</dbReference>
<evidence type="ECO:0000313" key="5">
    <source>
        <dbReference type="Proteomes" id="UP000469385"/>
    </source>
</evidence>
<dbReference type="EMBL" id="WSEL01000009">
    <property type="protein sequence ID" value="MVQ32441.1"/>
    <property type="molecule type" value="Genomic_DNA"/>
</dbReference>
<dbReference type="AlphaFoldDB" id="A0A6N8IZI0"/>
<organism evidence="4 5">
    <name type="scientific">Ramlibacter pinisoli</name>
    <dbReference type="NCBI Taxonomy" id="2682844"/>
    <lineage>
        <taxon>Bacteria</taxon>
        <taxon>Pseudomonadati</taxon>
        <taxon>Pseudomonadota</taxon>
        <taxon>Betaproteobacteria</taxon>
        <taxon>Burkholderiales</taxon>
        <taxon>Comamonadaceae</taxon>
        <taxon>Ramlibacter</taxon>
    </lineage>
</organism>
<dbReference type="RefSeq" id="WP_157400398.1">
    <property type="nucleotide sequence ID" value="NZ_WSEL01000009.1"/>
</dbReference>